<dbReference type="Proteomes" id="UP001527866">
    <property type="component" value="Unassembled WGS sequence"/>
</dbReference>
<feature type="domain" description="DUF5936" evidence="8">
    <location>
        <begin position="9"/>
        <end position="138"/>
    </location>
</feature>
<keyword evidence="2" id="KW-1003">Cell membrane</keyword>
<evidence type="ECO:0000259" key="7">
    <source>
        <dbReference type="Pfam" id="PF00482"/>
    </source>
</evidence>
<dbReference type="EMBL" id="JAQFWQ010000024">
    <property type="protein sequence ID" value="MDA2811139.1"/>
    <property type="molecule type" value="Genomic_DNA"/>
</dbReference>
<keyword evidence="4 6" id="KW-1133">Transmembrane helix</keyword>
<evidence type="ECO:0000256" key="3">
    <source>
        <dbReference type="ARBA" id="ARBA00022692"/>
    </source>
</evidence>
<keyword evidence="3 6" id="KW-0812">Transmembrane</keyword>
<feature type="domain" description="Type II secretion system protein GspF" evidence="7">
    <location>
        <begin position="160"/>
        <end position="285"/>
    </location>
</feature>
<evidence type="ECO:0000256" key="6">
    <source>
        <dbReference type="SAM" id="Phobius"/>
    </source>
</evidence>
<dbReference type="Pfam" id="PF19359">
    <property type="entry name" value="DUF5936"/>
    <property type="match status" value="1"/>
</dbReference>
<keyword evidence="10" id="KW-1185">Reference proteome</keyword>
<accession>A0ABT4U2H5</accession>
<dbReference type="PANTHER" id="PTHR35007:SF2">
    <property type="entry name" value="PILUS ASSEMBLE PROTEIN"/>
    <property type="match status" value="1"/>
</dbReference>
<feature type="transmembrane region" description="Helical" evidence="6">
    <location>
        <begin position="109"/>
        <end position="136"/>
    </location>
</feature>
<dbReference type="InterPro" id="IPR018076">
    <property type="entry name" value="T2SS_GspF_dom"/>
</dbReference>
<organism evidence="9 10">
    <name type="scientific">Nocardiopsis endophytica</name>
    <dbReference type="NCBI Taxonomy" id="3018445"/>
    <lineage>
        <taxon>Bacteria</taxon>
        <taxon>Bacillati</taxon>
        <taxon>Actinomycetota</taxon>
        <taxon>Actinomycetes</taxon>
        <taxon>Streptosporangiales</taxon>
        <taxon>Nocardiopsidaceae</taxon>
        <taxon>Nocardiopsis</taxon>
    </lineage>
</organism>
<dbReference type="InterPro" id="IPR042094">
    <property type="entry name" value="T2SS_GspF_sf"/>
</dbReference>
<evidence type="ECO:0000256" key="1">
    <source>
        <dbReference type="ARBA" id="ARBA00004651"/>
    </source>
</evidence>
<protein>
    <submittedName>
        <fullName evidence="9">Type II secretion system F family protein</fullName>
    </submittedName>
</protein>
<dbReference type="RefSeq" id="WP_270685601.1">
    <property type="nucleotide sequence ID" value="NZ_JAQFWQ010000024.1"/>
</dbReference>
<keyword evidence="5 6" id="KW-0472">Membrane</keyword>
<proteinExistence type="predicted"/>
<evidence type="ECO:0000313" key="10">
    <source>
        <dbReference type="Proteomes" id="UP001527866"/>
    </source>
</evidence>
<comment type="subcellular location">
    <subcellularLocation>
        <location evidence="1">Cell membrane</location>
        <topology evidence="1">Multi-pass membrane protein</topology>
    </subcellularLocation>
</comment>
<name>A0ABT4U2H5_9ACTN</name>
<sequence length="302" mass="32837">MSLSLTTILLLGCAAAMCICVFVWGVHLLTAKAQVAADLTSAAPKKSEDEDEIFILHRITQGLGRPLLPTIKSKLSDQQLEKLDQRIQGAGSPEGLTVDRYISRKAGEVLLYGSVAVIVLIKGSPLFAMAILVFTFMTEMRLISERGKRQEQIQKQLPDFLDVLAVTVGAGLSFRQALARVSDSMPGLLATEFRTALHQMDLGTSRRDAFKELRKRNNNESLGRFVTALQQAEELGAPLADALMTISGDIRRDDAQFLRRKAQKVSPRVTGVTAATMLPGLLLVVGGGMFLGMDLDFSMFGG</sequence>
<evidence type="ECO:0000256" key="2">
    <source>
        <dbReference type="ARBA" id="ARBA00022475"/>
    </source>
</evidence>
<evidence type="ECO:0000256" key="5">
    <source>
        <dbReference type="ARBA" id="ARBA00023136"/>
    </source>
</evidence>
<gene>
    <name evidence="9" type="ORF">O4J56_10870</name>
</gene>
<dbReference type="Pfam" id="PF00482">
    <property type="entry name" value="T2SSF"/>
    <property type="match status" value="1"/>
</dbReference>
<feature type="transmembrane region" description="Helical" evidence="6">
    <location>
        <begin position="269"/>
        <end position="293"/>
    </location>
</feature>
<dbReference type="InterPro" id="IPR045980">
    <property type="entry name" value="DUF5936"/>
</dbReference>
<evidence type="ECO:0000256" key="4">
    <source>
        <dbReference type="ARBA" id="ARBA00022989"/>
    </source>
</evidence>
<dbReference type="Gene3D" id="1.20.81.30">
    <property type="entry name" value="Type II secretion system (T2SS), domain F"/>
    <property type="match status" value="1"/>
</dbReference>
<dbReference type="PANTHER" id="PTHR35007">
    <property type="entry name" value="INTEGRAL MEMBRANE PROTEIN-RELATED"/>
    <property type="match status" value="1"/>
</dbReference>
<reference evidence="9 10" key="1">
    <citation type="submission" date="2023-01" db="EMBL/GenBank/DDBJ databases">
        <title>Draft genome sequence of Nocardiopsis sp. RSe5-2 isolated from halophytes.</title>
        <authorList>
            <person name="Duangmal K."/>
            <person name="Chantavorakit T."/>
        </authorList>
    </citation>
    <scope>NUCLEOTIDE SEQUENCE [LARGE SCALE GENOMIC DNA]</scope>
    <source>
        <strain evidence="9 10">RSe5-2</strain>
    </source>
</reference>
<comment type="caution">
    <text evidence="9">The sequence shown here is derived from an EMBL/GenBank/DDBJ whole genome shotgun (WGS) entry which is preliminary data.</text>
</comment>
<evidence type="ECO:0000313" key="9">
    <source>
        <dbReference type="EMBL" id="MDA2811139.1"/>
    </source>
</evidence>
<evidence type="ECO:0000259" key="8">
    <source>
        <dbReference type="Pfam" id="PF19359"/>
    </source>
</evidence>